<protein>
    <submittedName>
        <fullName evidence="2">Uncharacterized protein</fullName>
    </submittedName>
</protein>
<keyword evidence="1" id="KW-0812">Transmembrane</keyword>
<reference evidence="2" key="1">
    <citation type="submission" date="2019-12" db="EMBL/GenBank/DDBJ databases">
        <title>Genome sequencing and annotation of Brassica cretica.</title>
        <authorList>
            <person name="Studholme D.J."/>
            <person name="Sarris P.F."/>
        </authorList>
    </citation>
    <scope>NUCLEOTIDE SEQUENCE</scope>
    <source>
        <strain evidence="2">PFS-102/07</strain>
        <tissue evidence="2">Leaf</tissue>
    </source>
</reference>
<feature type="transmembrane region" description="Helical" evidence="1">
    <location>
        <begin position="6"/>
        <end position="24"/>
    </location>
</feature>
<dbReference type="EMBL" id="QGKY02000089">
    <property type="protein sequence ID" value="KAF2612009.1"/>
    <property type="molecule type" value="Genomic_DNA"/>
</dbReference>
<accession>A0A8S9M1W5</accession>
<name>A0A8S9M1W5_BRACR</name>
<gene>
    <name evidence="2" type="ORF">F2Q70_00008502</name>
</gene>
<organism evidence="2">
    <name type="scientific">Brassica cretica</name>
    <name type="common">Mustard</name>
    <dbReference type="NCBI Taxonomy" id="69181"/>
    <lineage>
        <taxon>Eukaryota</taxon>
        <taxon>Viridiplantae</taxon>
        <taxon>Streptophyta</taxon>
        <taxon>Embryophyta</taxon>
        <taxon>Tracheophyta</taxon>
        <taxon>Spermatophyta</taxon>
        <taxon>Magnoliopsida</taxon>
        <taxon>eudicotyledons</taxon>
        <taxon>Gunneridae</taxon>
        <taxon>Pentapetalae</taxon>
        <taxon>rosids</taxon>
        <taxon>malvids</taxon>
        <taxon>Brassicales</taxon>
        <taxon>Brassicaceae</taxon>
        <taxon>Brassiceae</taxon>
        <taxon>Brassica</taxon>
    </lineage>
</organism>
<sequence>MEEVALILLFKIIFLVKVLVFLIFDDEEGMVLRWEGVMCGVSGDEGEATLE</sequence>
<keyword evidence="1" id="KW-1133">Transmembrane helix</keyword>
<comment type="caution">
    <text evidence="2">The sequence shown here is derived from an EMBL/GenBank/DDBJ whole genome shotgun (WGS) entry which is preliminary data.</text>
</comment>
<proteinExistence type="predicted"/>
<dbReference type="AlphaFoldDB" id="A0A8S9M1W5"/>
<evidence type="ECO:0000313" key="2">
    <source>
        <dbReference type="EMBL" id="KAF2612009.1"/>
    </source>
</evidence>
<keyword evidence="1" id="KW-0472">Membrane</keyword>
<evidence type="ECO:0000256" key="1">
    <source>
        <dbReference type="SAM" id="Phobius"/>
    </source>
</evidence>